<evidence type="ECO:0000313" key="2">
    <source>
        <dbReference type="Proteomes" id="UP000789342"/>
    </source>
</evidence>
<accession>A0A9N9FK43</accession>
<comment type="caution">
    <text evidence="1">The sequence shown here is derived from an EMBL/GenBank/DDBJ whole genome shotgun (WGS) entry which is preliminary data.</text>
</comment>
<dbReference type="EMBL" id="CAJVPV010002950">
    <property type="protein sequence ID" value="CAG8539803.1"/>
    <property type="molecule type" value="Genomic_DNA"/>
</dbReference>
<feature type="non-terminal residue" evidence="1">
    <location>
        <position position="1"/>
    </location>
</feature>
<gene>
    <name evidence="1" type="ORF">AMORRO_LOCUS5072</name>
</gene>
<protein>
    <submittedName>
        <fullName evidence="1">9001_t:CDS:1</fullName>
    </submittedName>
</protein>
<sequence>FIAPRACFLYYAPPEQGNTMKSSRNKRHSSMFKVMSGKFLRSSLNLSRHSVKNTQIEGLIAFSNVVSNLIVTFCGVSVCERSL</sequence>
<evidence type="ECO:0000313" key="1">
    <source>
        <dbReference type="EMBL" id="CAG8539803.1"/>
    </source>
</evidence>
<dbReference type="AlphaFoldDB" id="A0A9N9FK43"/>
<proteinExistence type="predicted"/>
<name>A0A9N9FK43_9GLOM</name>
<reference evidence="1" key="1">
    <citation type="submission" date="2021-06" db="EMBL/GenBank/DDBJ databases">
        <authorList>
            <person name="Kallberg Y."/>
            <person name="Tangrot J."/>
            <person name="Rosling A."/>
        </authorList>
    </citation>
    <scope>NUCLEOTIDE SEQUENCE</scope>
    <source>
        <strain evidence="1">CL551</strain>
    </source>
</reference>
<organism evidence="1 2">
    <name type="scientific">Acaulospora morrowiae</name>
    <dbReference type="NCBI Taxonomy" id="94023"/>
    <lineage>
        <taxon>Eukaryota</taxon>
        <taxon>Fungi</taxon>
        <taxon>Fungi incertae sedis</taxon>
        <taxon>Mucoromycota</taxon>
        <taxon>Glomeromycotina</taxon>
        <taxon>Glomeromycetes</taxon>
        <taxon>Diversisporales</taxon>
        <taxon>Acaulosporaceae</taxon>
        <taxon>Acaulospora</taxon>
    </lineage>
</organism>
<keyword evidence="2" id="KW-1185">Reference proteome</keyword>
<dbReference type="Proteomes" id="UP000789342">
    <property type="component" value="Unassembled WGS sequence"/>
</dbReference>